<dbReference type="RefSeq" id="WP_164355415.1">
    <property type="nucleotide sequence ID" value="NZ_JAABNT010000016.1"/>
</dbReference>
<dbReference type="SUPFAM" id="SSF103642">
    <property type="entry name" value="Sec-C motif"/>
    <property type="match status" value="1"/>
</dbReference>
<name>A0A6P0CEX7_9RHOB</name>
<dbReference type="NCBIfam" id="TIGR02292">
    <property type="entry name" value="ygfB_yecA"/>
    <property type="match status" value="1"/>
</dbReference>
<accession>A0A6P0CEX7</accession>
<dbReference type="PANTHER" id="PTHR33747">
    <property type="entry name" value="UPF0225 PROTEIN SCO1677"/>
    <property type="match status" value="1"/>
</dbReference>
<dbReference type="Pfam" id="PF03695">
    <property type="entry name" value="UPF0149"/>
    <property type="match status" value="1"/>
</dbReference>
<protein>
    <submittedName>
        <fullName evidence="1">UPF0149 family protein</fullName>
    </submittedName>
</protein>
<dbReference type="InterPro" id="IPR011978">
    <property type="entry name" value="YgfB-like"/>
</dbReference>
<evidence type="ECO:0000313" key="1">
    <source>
        <dbReference type="EMBL" id="NEK24487.1"/>
    </source>
</evidence>
<dbReference type="AlphaFoldDB" id="A0A6P0CEX7"/>
<dbReference type="SUPFAM" id="SSF101327">
    <property type="entry name" value="YgfB-like"/>
    <property type="match status" value="1"/>
</dbReference>
<organism evidence="1 2">
    <name type="scientific">Sulfitobacter sediminilitoris</name>
    <dbReference type="NCBI Taxonomy" id="2698830"/>
    <lineage>
        <taxon>Bacteria</taxon>
        <taxon>Pseudomonadati</taxon>
        <taxon>Pseudomonadota</taxon>
        <taxon>Alphaproteobacteria</taxon>
        <taxon>Rhodobacterales</taxon>
        <taxon>Roseobacteraceae</taxon>
        <taxon>Sulfitobacter</taxon>
    </lineage>
</organism>
<dbReference type="Proteomes" id="UP000468591">
    <property type="component" value="Unassembled WGS sequence"/>
</dbReference>
<gene>
    <name evidence="1" type="ORF">GV827_19075</name>
</gene>
<keyword evidence="2" id="KW-1185">Reference proteome</keyword>
<dbReference type="InterPro" id="IPR036255">
    <property type="entry name" value="YgfB-like_sf"/>
</dbReference>
<reference evidence="1 2" key="1">
    <citation type="submission" date="2020-01" db="EMBL/GenBank/DDBJ databases">
        <title>Sulfitobacter sediminilitoris sp. nov., isolated from a tidal flat.</title>
        <authorList>
            <person name="Park S."/>
            <person name="Yoon J.-H."/>
        </authorList>
    </citation>
    <scope>NUCLEOTIDE SEQUENCE [LARGE SCALE GENOMIC DNA]</scope>
    <source>
        <strain evidence="1 2">JBTF-M27</strain>
    </source>
</reference>
<dbReference type="Gene3D" id="3.10.450.50">
    <property type="match status" value="1"/>
</dbReference>
<dbReference type="Gene3D" id="1.20.120.740">
    <property type="entry name" value="YgfB uncharacterised protein family UPF0149, PF03695"/>
    <property type="match status" value="1"/>
</dbReference>
<comment type="caution">
    <text evidence="1">The sequence shown here is derived from an EMBL/GenBank/DDBJ whole genome shotgun (WGS) entry which is preliminary data.</text>
</comment>
<dbReference type="Pfam" id="PF02810">
    <property type="entry name" value="SEC-C"/>
    <property type="match status" value="1"/>
</dbReference>
<dbReference type="InterPro" id="IPR004027">
    <property type="entry name" value="SEC_C_motif"/>
</dbReference>
<dbReference type="EMBL" id="JAABNT010000016">
    <property type="protein sequence ID" value="NEK24487.1"/>
    <property type="molecule type" value="Genomic_DNA"/>
</dbReference>
<evidence type="ECO:0000313" key="2">
    <source>
        <dbReference type="Proteomes" id="UP000468591"/>
    </source>
</evidence>
<proteinExistence type="predicted"/>
<dbReference type="PANTHER" id="PTHR33747:SF1">
    <property type="entry name" value="ADENYLATE CYCLASE-ASSOCIATED CAP C-TERMINAL DOMAIN-CONTAINING PROTEIN"/>
    <property type="match status" value="1"/>
</dbReference>
<sequence>MLTDDELDQLDDLLLSLPIDTDGMLLSEFDGFCAGLIVCPEMVMPGEWLPCVWGNNPEHLETLEDIQAAMDLIMRHYNDVARSLTPPAMGYAPLYDKDGRTGEILWESWCCGFERAMRLRPDTWERIVESGDEEAAASVNMMLALYDIAEGQSDLPKASVKALTEEAPDLIPNLVLAINDWTKSGRTADPFPVWAAANQSQAPHQGTKVGRNAPCPCGSGRKYKRCCGAN</sequence>